<dbReference type="InterPro" id="IPR044125">
    <property type="entry name" value="Adenylation_DNA_ligase_IV"/>
</dbReference>
<dbReference type="GO" id="GO:0046872">
    <property type="term" value="F:metal ion binding"/>
    <property type="evidence" value="ECO:0007669"/>
    <property type="project" value="UniProtKB-KW"/>
</dbReference>
<dbReference type="Pfam" id="PF04675">
    <property type="entry name" value="DNA_ligase_A_N"/>
    <property type="match status" value="1"/>
</dbReference>
<dbReference type="Pfam" id="PF01068">
    <property type="entry name" value="DNA_ligase_A_M"/>
    <property type="match status" value="1"/>
</dbReference>
<keyword evidence="7 16" id="KW-0547">Nucleotide-binding</keyword>
<dbReference type="Pfam" id="PF16589">
    <property type="entry name" value="BRCT_2"/>
    <property type="match status" value="1"/>
</dbReference>
<evidence type="ECO:0000259" key="19">
    <source>
        <dbReference type="PROSITE" id="PS50160"/>
    </source>
</evidence>
<evidence type="ECO:0000256" key="3">
    <source>
        <dbReference type="ARBA" id="ARBA00007572"/>
    </source>
</evidence>
<keyword evidence="8 16" id="KW-0227">DNA damage</keyword>
<protein>
    <recommendedName>
        <fullName evidence="16">DNA ligase</fullName>
        <ecNumber evidence="16">6.5.1.1</ecNumber>
    </recommendedName>
</protein>
<feature type="domain" description="ATP-dependent DNA ligase family profile" evidence="19">
    <location>
        <begin position="419"/>
        <end position="553"/>
    </location>
</feature>
<evidence type="ECO:0000256" key="10">
    <source>
        <dbReference type="ARBA" id="ARBA00022842"/>
    </source>
</evidence>
<dbReference type="InterPro" id="IPR000977">
    <property type="entry name" value="DNA_ligase_ATP-dep"/>
</dbReference>
<dbReference type="FunFam" id="2.40.50.140:FF:000234">
    <property type="entry name" value="DNA ligase"/>
    <property type="match status" value="1"/>
</dbReference>
<keyword evidence="4 16" id="KW-0436">Ligase</keyword>
<feature type="domain" description="BRCT" evidence="20">
    <location>
        <begin position="899"/>
        <end position="991"/>
    </location>
</feature>
<reference evidence="21" key="1">
    <citation type="submission" date="2021-03" db="EMBL/GenBank/DDBJ databases">
        <authorList>
            <person name="Tagirdzhanova G."/>
        </authorList>
    </citation>
    <scope>NUCLEOTIDE SEQUENCE</scope>
</reference>
<dbReference type="NCBIfam" id="TIGR00574">
    <property type="entry name" value="dnl1"/>
    <property type="match status" value="1"/>
</dbReference>
<comment type="function">
    <text evidence="15">DNA ligase involved in DNA non-homologous end joining (NHEJ); required for double-strand break (DSB) repair.</text>
</comment>
<keyword evidence="13" id="KW-0539">Nucleus</keyword>
<keyword evidence="10" id="KW-0460">Magnesium</keyword>
<dbReference type="GO" id="GO:0003677">
    <property type="term" value="F:DNA binding"/>
    <property type="evidence" value="ECO:0007669"/>
    <property type="project" value="InterPro"/>
</dbReference>
<dbReference type="PROSITE" id="PS50172">
    <property type="entry name" value="BRCT"/>
    <property type="match status" value="2"/>
</dbReference>
<dbReference type="InterPro" id="IPR012309">
    <property type="entry name" value="DNA_ligase_ATP-dep_C"/>
</dbReference>
<dbReference type="EMBL" id="CAJPDR010000502">
    <property type="protein sequence ID" value="CAF9938179.1"/>
    <property type="molecule type" value="Genomic_DNA"/>
</dbReference>
<dbReference type="Gene3D" id="3.30.470.30">
    <property type="entry name" value="DNA ligase/mRNA capping enzyme"/>
    <property type="match status" value="1"/>
</dbReference>
<dbReference type="PANTHER" id="PTHR45997">
    <property type="entry name" value="DNA LIGASE 4"/>
    <property type="match status" value="1"/>
</dbReference>
<dbReference type="FunFam" id="3.30.470.30:FF:000013">
    <property type="entry name" value="DNA ligase"/>
    <property type="match status" value="1"/>
</dbReference>
<dbReference type="PANTHER" id="PTHR45997:SF1">
    <property type="entry name" value="DNA LIGASE 4"/>
    <property type="match status" value="1"/>
</dbReference>
<evidence type="ECO:0000256" key="16">
    <source>
        <dbReference type="RuleBase" id="RU000617"/>
    </source>
</evidence>
<comment type="caution">
    <text evidence="21">The sequence shown here is derived from an EMBL/GenBank/DDBJ whole genome shotgun (WGS) entry which is preliminary data.</text>
</comment>
<dbReference type="Gene3D" id="2.40.50.140">
    <property type="entry name" value="Nucleic acid-binding proteins"/>
    <property type="match status" value="1"/>
</dbReference>
<dbReference type="GO" id="GO:0003910">
    <property type="term" value="F:DNA ligase (ATP) activity"/>
    <property type="evidence" value="ECO:0007669"/>
    <property type="project" value="UniProtKB-EC"/>
</dbReference>
<dbReference type="InterPro" id="IPR021536">
    <property type="entry name" value="DNA_ligase_IV_dom"/>
</dbReference>
<dbReference type="Pfam" id="PF11411">
    <property type="entry name" value="DNA_ligase_IV"/>
    <property type="match status" value="1"/>
</dbReference>
<dbReference type="GO" id="GO:0006303">
    <property type="term" value="P:double-strand break repair via nonhomologous end joining"/>
    <property type="evidence" value="ECO:0007669"/>
    <property type="project" value="TreeGrafter"/>
</dbReference>
<keyword evidence="5" id="KW-0479">Metal-binding</keyword>
<keyword evidence="12 16" id="KW-0234">DNA repair</keyword>
<dbReference type="AlphaFoldDB" id="A0A8H3G7Y1"/>
<dbReference type="Gene3D" id="1.10.3260.10">
    <property type="entry name" value="DNA ligase, ATP-dependent, N-terminal domain"/>
    <property type="match status" value="1"/>
</dbReference>
<comment type="catalytic activity">
    <reaction evidence="14 16">
        <text>ATP + (deoxyribonucleotide)n-3'-hydroxyl + 5'-phospho-(deoxyribonucleotide)m = (deoxyribonucleotide)n+m + AMP + diphosphate.</text>
        <dbReference type="EC" id="6.5.1.1"/>
    </reaction>
</comment>
<dbReference type="InterPro" id="IPR012340">
    <property type="entry name" value="NA-bd_OB-fold"/>
</dbReference>
<evidence type="ECO:0000256" key="6">
    <source>
        <dbReference type="ARBA" id="ARBA00022737"/>
    </source>
</evidence>
<evidence type="ECO:0000256" key="8">
    <source>
        <dbReference type="ARBA" id="ARBA00022763"/>
    </source>
</evidence>
<dbReference type="EC" id="6.5.1.1" evidence="16"/>
<name>A0A8H3G7Y1_9LECA</name>
<dbReference type="InterPro" id="IPR036599">
    <property type="entry name" value="DNA_ligase_N_sf"/>
</dbReference>
<dbReference type="GO" id="GO:0032807">
    <property type="term" value="C:DNA ligase IV complex"/>
    <property type="evidence" value="ECO:0007669"/>
    <property type="project" value="TreeGrafter"/>
</dbReference>
<evidence type="ECO:0000256" key="14">
    <source>
        <dbReference type="ARBA" id="ARBA00034003"/>
    </source>
</evidence>
<dbReference type="CDD" id="cd17722">
    <property type="entry name" value="BRCT_DNA_ligase_IV_rpt1"/>
    <property type="match status" value="1"/>
</dbReference>
<dbReference type="PROSITE" id="PS00697">
    <property type="entry name" value="DNA_LIGASE_A1"/>
    <property type="match status" value="1"/>
</dbReference>
<comment type="subcellular location">
    <subcellularLocation>
        <location evidence="2">Nucleus</location>
    </subcellularLocation>
</comment>
<dbReference type="GO" id="GO:0071897">
    <property type="term" value="P:DNA biosynthetic process"/>
    <property type="evidence" value="ECO:0007669"/>
    <property type="project" value="InterPro"/>
</dbReference>
<accession>A0A8H3G7Y1</accession>
<evidence type="ECO:0000256" key="2">
    <source>
        <dbReference type="ARBA" id="ARBA00004123"/>
    </source>
</evidence>
<dbReference type="SMART" id="SM00292">
    <property type="entry name" value="BRCT"/>
    <property type="match status" value="2"/>
</dbReference>
<dbReference type="InterPro" id="IPR036420">
    <property type="entry name" value="BRCT_dom_sf"/>
</dbReference>
<evidence type="ECO:0000256" key="1">
    <source>
        <dbReference type="ARBA" id="ARBA00001946"/>
    </source>
</evidence>
<evidence type="ECO:0000256" key="11">
    <source>
        <dbReference type="ARBA" id="ARBA00023172"/>
    </source>
</evidence>
<evidence type="ECO:0000256" key="18">
    <source>
        <dbReference type="SAM" id="MobiDB-lite"/>
    </source>
</evidence>
<sequence length="992" mass="113806">MPDSQMIDAGSAGDGRTSVQILRDEDLDEKFPNRPRNHSKTLPFHDLFLTLFNPLNDNKKKPTGPLMARRKSGPHGPAGQNPHEVRQNIIERFISRWRKEVGNDIHPAFRLIIPEKDRERAMYGLKEKTIAKLLIKTMRLNKDAEDAFSLLNWKQPGDSSVSRMAGDFAGRCYEAISKRPMLTEAGNMTICEVNDLLDRLSAAQEEDAQEPIFAEFYKRMNAEEMMWLIRIILRQMKVGATEKTFFNIWHPDADSLFNVSSNLRRICWELYDPSLRLEGEERGITLMQCFQPQLAQFQMNSFQKMVERMKPTEDDSVFWIEEKLDGERMQLHMISDDEIPGGKRFGFWSRKAKEYTYLYGNGFEDPKSALTRHLKEAFDEGVENIVLDGEMITWDPEQDAMVPFGTLKTAALAQQQNEFATKSIRPLYKIFDILYLNGQEITNYTLRDRRRALQGAVKGVARRMEIHTYEEAETAVAIEPLLREVVAEASEGLVLKNPRSSYRLNQRNDDWMKVKPEYMTEFGENLDCLIIGGYYGSGHRGGRLSSFLCGLRVNQNQISQGANPMKFYAFFKVGGGFTAADYAELSHRTDGKWRKWDSRHPPTEFIALGGDQLQFERPDEWILPSDSVVVEVKAASVAVTDQFKMGLTLRFPRFKKLRTDRTWETALSISDFITLKGNAEKEGKEKKFKIDDSRRKRQRVPRKKPLTVAGTEALLDVPFGGKVTNVLEGLNFYIMTGSQKPEKRSKAELEHLVKSNGGKIVQNDSRPGTVCIGDQRTVHVASLCKRRNVDVIRSSWLFDNIRQSEADQGRPSLLLPLEPRHMFYTNAESESRIEGAVDEYGDSFARDITVDELKEIFDSMPAKFEHSFSAKDFKSELEEHGNDLKEFPGWIFEGFLLYNDPQIFNGASLTDKNADFRMRQACDTARFAGARLTNNLKEGVTHVLVGEDRSTTRTLRLRTSEFQRLPRLVTVDWIEQSWQEKTLLDEERFAPP</sequence>
<dbReference type="Pfam" id="PF04679">
    <property type="entry name" value="DNA_ligase_A_C"/>
    <property type="match status" value="1"/>
</dbReference>
<evidence type="ECO:0000313" key="21">
    <source>
        <dbReference type="EMBL" id="CAF9938179.1"/>
    </source>
</evidence>
<comment type="cofactor">
    <cofactor evidence="1">
        <name>Mg(2+)</name>
        <dbReference type="ChEBI" id="CHEBI:18420"/>
    </cofactor>
</comment>
<evidence type="ECO:0000256" key="7">
    <source>
        <dbReference type="ARBA" id="ARBA00022741"/>
    </source>
</evidence>
<dbReference type="CDD" id="cd07903">
    <property type="entry name" value="Adenylation_DNA_ligase_IV"/>
    <property type="match status" value="1"/>
</dbReference>
<dbReference type="InterPro" id="IPR012308">
    <property type="entry name" value="DNA_ligase_ATP-dep_N"/>
</dbReference>
<dbReference type="CDD" id="cd07968">
    <property type="entry name" value="OBF_DNA_ligase_IV"/>
    <property type="match status" value="1"/>
</dbReference>
<evidence type="ECO:0000256" key="15">
    <source>
        <dbReference type="ARBA" id="ARBA00043870"/>
    </source>
</evidence>
<evidence type="ECO:0000256" key="4">
    <source>
        <dbReference type="ARBA" id="ARBA00022598"/>
    </source>
</evidence>
<keyword evidence="22" id="KW-1185">Reference proteome</keyword>
<keyword evidence="9 16" id="KW-0067">ATP-binding</keyword>
<dbReference type="SUPFAM" id="SSF50249">
    <property type="entry name" value="Nucleic acid-binding proteins"/>
    <property type="match status" value="1"/>
</dbReference>
<keyword evidence="11 16" id="KW-0233">DNA recombination</keyword>
<feature type="domain" description="BRCT" evidence="20">
    <location>
        <begin position="722"/>
        <end position="814"/>
    </location>
</feature>
<proteinExistence type="inferred from homology"/>
<evidence type="ECO:0000256" key="13">
    <source>
        <dbReference type="ARBA" id="ARBA00023242"/>
    </source>
</evidence>
<evidence type="ECO:0000259" key="20">
    <source>
        <dbReference type="PROSITE" id="PS50172"/>
    </source>
</evidence>
<dbReference type="InterPro" id="IPR016059">
    <property type="entry name" value="DNA_ligase_ATP-dep_CS"/>
</dbReference>
<feature type="region of interest" description="Disordered" evidence="18">
    <location>
        <begin position="59"/>
        <end position="84"/>
    </location>
</feature>
<dbReference type="PROSITE" id="PS50160">
    <property type="entry name" value="DNA_LIGASE_A3"/>
    <property type="match status" value="1"/>
</dbReference>
<dbReference type="GO" id="GO:0006297">
    <property type="term" value="P:nucleotide-excision repair, DNA gap filling"/>
    <property type="evidence" value="ECO:0007669"/>
    <property type="project" value="TreeGrafter"/>
</dbReference>
<dbReference type="GO" id="GO:0005524">
    <property type="term" value="F:ATP binding"/>
    <property type="evidence" value="ECO:0007669"/>
    <property type="project" value="UniProtKB-KW"/>
</dbReference>
<dbReference type="FunFam" id="1.10.3260.10:FF:000008">
    <property type="entry name" value="DNA ligase 4"/>
    <property type="match status" value="1"/>
</dbReference>
<dbReference type="SUPFAM" id="SSF56091">
    <property type="entry name" value="DNA ligase/mRNA capping enzyme, catalytic domain"/>
    <property type="match status" value="1"/>
</dbReference>
<dbReference type="Gene3D" id="3.40.50.10190">
    <property type="entry name" value="BRCT domain"/>
    <property type="match status" value="2"/>
</dbReference>
<dbReference type="SUPFAM" id="SSF52113">
    <property type="entry name" value="BRCT domain"/>
    <property type="match status" value="2"/>
</dbReference>
<organism evidence="21 22">
    <name type="scientific">Alectoria fallacina</name>
    <dbReference type="NCBI Taxonomy" id="1903189"/>
    <lineage>
        <taxon>Eukaryota</taxon>
        <taxon>Fungi</taxon>
        <taxon>Dikarya</taxon>
        <taxon>Ascomycota</taxon>
        <taxon>Pezizomycotina</taxon>
        <taxon>Lecanoromycetes</taxon>
        <taxon>OSLEUM clade</taxon>
        <taxon>Lecanoromycetidae</taxon>
        <taxon>Lecanorales</taxon>
        <taxon>Lecanorineae</taxon>
        <taxon>Parmeliaceae</taxon>
        <taxon>Alectoria</taxon>
    </lineage>
</organism>
<dbReference type="OrthoDB" id="151490at2759"/>
<evidence type="ECO:0000256" key="9">
    <source>
        <dbReference type="ARBA" id="ARBA00022840"/>
    </source>
</evidence>
<gene>
    <name evidence="21" type="primary">LIG4</name>
    <name evidence="21" type="ORF">ALECFALPRED_007569</name>
</gene>
<dbReference type="InterPro" id="IPR029710">
    <property type="entry name" value="LIG4"/>
</dbReference>
<evidence type="ECO:0000256" key="12">
    <source>
        <dbReference type="ARBA" id="ARBA00023204"/>
    </source>
</evidence>
<comment type="similarity">
    <text evidence="3 17">Belongs to the ATP-dependent DNA ligase family.</text>
</comment>
<evidence type="ECO:0000256" key="17">
    <source>
        <dbReference type="RuleBase" id="RU004196"/>
    </source>
</evidence>
<dbReference type="SUPFAM" id="SSF117018">
    <property type="entry name" value="ATP-dependent DNA ligase DNA-binding domain"/>
    <property type="match status" value="1"/>
</dbReference>
<dbReference type="Proteomes" id="UP000664203">
    <property type="component" value="Unassembled WGS sequence"/>
</dbReference>
<evidence type="ECO:0000256" key="5">
    <source>
        <dbReference type="ARBA" id="ARBA00022723"/>
    </source>
</evidence>
<dbReference type="GO" id="GO:0006310">
    <property type="term" value="P:DNA recombination"/>
    <property type="evidence" value="ECO:0007669"/>
    <property type="project" value="UniProtKB-KW"/>
</dbReference>
<dbReference type="InterPro" id="IPR012310">
    <property type="entry name" value="DNA_ligase_ATP-dep_cent"/>
</dbReference>
<dbReference type="InterPro" id="IPR001357">
    <property type="entry name" value="BRCT_dom"/>
</dbReference>
<keyword evidence="6" id="KW-0677">Repeat</keyword>
<evidence type="ECO:0000313" key="22">
    <source>
        <dbReference type="Proteomes" id="UP000664203"/>
    </source>
</evidence>